<dbReference type="RefSeq" id="XP_054935862.1">
    <property type="nucleotide sequence ID" value="XM_055079887.1"/>
</dbReference>
<evidence type="ECO:0000259" key="4">
    <source>
        <dbReference type="Pfam" id="PF00549"/>
    </source>
</evidence>
<evidence type="ECO:0000259" key="5">
    <source>
        <dbReference type="Pfam" id="PF08442"/>
    </source>
</evidence>
<name>A0A9W2W9N2_PHYMC</name>
<dbReference type="SUPFAM" id="SSF56059">
    <property type="entry name" value="Glutathione synthetase ATP-binding domain-like"/>
    <property type="match status" value="1"/>
</dbReference>
<accession>A0A9W2W9N2</accession>
<feature type="domain" description="ATP-citrate synthase/succinyl-CoA ligase C-terminal" evidence="4">
    <location>
        <begin position="245"/>
        <end position="334"/>
    </location>
</feature>
<organism evidence="6 7">
    <name type="scientific">Physeter macrocephalus</name>
    <name type="common">Sperm whale</name>
    <name type="synonym">Physeter catodon</name>
    <dbReference type="NCBI Taxonomy" id="9755"/>
    <lineage>
        <taxon>Eukaryota</taxon>
        <taxon>Metazoa</taxon>
        <taxon>Chordata</taxon>
        <taxon>Craniata</taxon>
        <taxon>Vertebrata</taxon>
        <taxon>Euteleostomi</taxon>
        <taxon>Mammalia</taxon>
        <taxon>Eutheria</taxon>
        <taxon>Laurasiatheria</taxon>
        <taxon>Artiodactyla</taxon>
        <taxon>Whippomorpha</taxon>
        <taxon>Cetacea</taxon>
        <taxon>Odontoceti</taxon>
        <taxon>Physeteridae</taxon>
        <taxon>Physeter</taxon>
    </lineage>
</organism>
<dbReference type="PANTHER" id="PTHR11815:SF10">
    <property type="entry name" value="SUCCINATE--COA LIGASE [GDP-FORMING] SUBUNIT BETA, MITOCHONDRIAL"/>
    <property type="match status" value="1"/>
</dbReference>
<dbReference type="PANTHER" id="PTHR11815">
    <property type="entry name" value="SUCCINYL-COA SYNTHETASE BETA CHAIN"/>
    <property type="match status" value="1"/>
</dbReference>
<dbReference type="Pfam" id="PF00549">
    <property type="entry name" value="Ligase_CoA"/>
    <property type="match status" value="1"/>
</dbReference>
<dbReference type="InterPro" id="IPR017866">
    <property type="entry name" value="Succ-CoA_synthase_bsu_CS"/>
</dbReference>
<evidence type="ECO:0000256" key="1">
    <source>
        <dbReference type="ARBA" id="ARBA00005064"/>
    </source>
</evidence>
<gene>
    <name evidence="7" type="primary">SUCLG2</name>
</gene>
<dbReference type="GeneID" id="102979833"/>
<dbReference type="InterPro" id="IPR013650">
    <property type="entry name" value="ATP-grasp_succ-CoA_synth-type"/>
</dbReference>
<dbReference type="FunFam" id="3.40.50.261:FF:000001">
    <property type="entry name" value="Succinate--CoA ligase [ADP-forming] subunit beta"/>
    <property type="match status" value="1"/>
</dbReference>
<dbReference type="CTD" id="8801"/>
<keyword evidence="3" id="KW-0547">Nucleotide-binding</keyword>
<dbReference type="Gene3D" id="3.30.1490.20">
    <property type="entry name" value="ATP-grasp fold, A domain"/>
    <property type="match status" value="1"/>
</dbReference>
<dbReference type="InterPro" id="IPR005811">
    <property type="entry name" value="SUCC_ACL_C"/>
</dbReference>
<dbReference type="AlphaFoldDB" id="A0A9W2W9N2"/>
<keyword evidence="2 7" id="KW-0436">Ligase</keyword>
<dbReference type="Gene3D" id="3.40.50.261">
    <property type="entry name" value="Succinyl-CoA synthetase domains"/>
    <property type="match status" value="1"/>
</dbReference>
<dbReference type="GO" id="GO:0005739">
    <property type="term" value="C:mitochondrion"/>
    <property type="evidence" value="ECO:0007669"/>
    <property type="project" value="TreeGrafter"/>
</dbReference>
<keyword evidence="6" id="KW-1185">Reference proteome</keyword>
<comment type="pathway">
    <text evidence="1">Carbohydrate metabolism; tricarboxylic acid cycle; succinate from succinyl-CoA (ligase route): step 1/1.</text>
</comment>
<dbReference type="GO" id="GO:0005524">
    <property type="term" value="F:ATP binding"/>
    <property type="evidence" value="ECO:0007669"/>
    <property type="project" value="InterPro"/>
</dbReference>
<dbReference type="InterPro" id="IPR013815">
    <property type="entry name" value="ATP_grasp_subdomain_1"/>
</dbReference>
<dbReference type="GO" id="GO:0006104">
    <property type="term" value="P:succinyl-CoA metabolic process"/>
    <property type="evidence" value="ECO:0007669"/>
    <property type="project" value="TreeGrafter"/>
</dbReference>
<dbReference type="GO" id="GO:0004776">
    <property type="term" value="F:succinate-CoA ligase (GDP-forming) activity"/>
    <property type="evidence" value="ECO:0007669"/>
    <property type="project" value="TreeGrafter"/>
</dbReference>
<evidence type="ECO:0000313" key="6">
    <source>
        <dbReference type="Proteomes" id="UP000248484"/>
    </source>
</evidence>
<evidence type="ECO:0000256" key="2">
    <source>
        <dbReference type="ARBA" id="ARBA00022598"/>
    </source>
</evidence>
<dbReference type="GO" id="GO:0042709">
    <property type="term" value="C:succinate-CoA ligase complex"/>
    <property type="evidence" value="ECO:0007669"/>
    <property type="project" value="TreeGrafter"/>
</dbReference>
<dbReference type="Gene3D" id="3.30.470.20">
    <property type="entry name" value="ATP-grasp fold, B domain"/>
    <property type="match status" value="2"/>
</dbReference>
<dbReference type="InterPro" id="IPR016102">
    <property type="entry name" value="Succinyl-CoA_synth-like"/>
</dbReference>
<reference evidence="7" key="1">
    <citation type="submission" date="2025-08" db="UniProtKB">
        <authorList>
            <consortium name="RefSeq"/>
        </authorList>
    </citation>
    <scope>IDENTIFICATION</scope>
    <source>
        <tissue evidence="7">Muscle</tissue>
    </source>
</reference>
<dbReference type="SUPFAM" id="SSF52210">
    <property type="entry name" value="Succinyl-CoA synthetase domains"/>
    <property type="match status" value="1"/>
</dbReference>
<evidence type="ECO:0000256" key="3">
    <source>
        <dbReference type="ARBA" id="ARBA00022741"/>
    </source>
</evidence>
<evidence type="ECO:0000313" key="7">
    <source>
        <dbReference type="RefSeq" id="XP_054935862.1"/>
    </source>
</evidence>
<feature type="domain" description="ATP-grasp fold succinyl-CoA synthetase-type" evidence="5">
    <location>
        <begin position="39"/>
        <end position="158"/>
    </location>
</feature>
<dbReference type="Proteomes" id="UP000248484">
    <property type="component" value="Chromosome 18"/>
</dbReference>
<dbReference type="GO" id="GO:0006099">
    <property type="term" value="P:tricarboxylic acid cycle"/>
    <property type="evidence" value="ECO:0007669"/>
    <property type="project" value="TreeGrafter"/>
</dbReference>
<protein>
    <submittedName>
        <fullName evidence="7">Succinate--CoA ligase [GDP-forming] subunit beta, mitochondrial isoform X4</fullName>
    </submittedName>
</protein>
<dbReference type="Pfam" id="PF08442">
    <property type="entry name" value="ATP-grasp_2"/>
    <property type="match status" value="1"/>
</dbReference>
<dbReference type="PROSITE" id="PS01217">
    <property type="entry name" value="SUCCINYL_COA_LIG_3"/>
    <property type="match status" value="1"/>
</dbReference>
<proteinExistence type="predicted"/>
<sequence>MAAHVAAQAWKLLRKLALRSPLLAARSQVVHLTPRRWLNLQEYQSKKLMSDNGVKVQRFFVADTDNEALEAAKRLMAARKLVEECKVSERSPLLDAKEIVLKAQILAGGRGKGVFSSGLKGGVHLTKDPKVVGQLAKQMIGYNLATKQTPKGGVKVNKAADQIKKLYNLFLKIDATQVEVNPFGETTEGQVVCFDAKINFDDNAEFRQKDIFAMDDKSENEPIENEAAKYDLKYIGMDGNIACFVNGAGLAMATCDIIFLNGGKPANFLDLGGGVKESQVYQAFKLLTADPKVEAILVNIFGGIVNCAIIANGITKACRELELKVPLVVRLEGGPSRWQRSKTWRPPSSPQIHQKYIYMWNNSCRTPTERWQKSSDFPKDRVLVLQPGVRTEPLRWDSQVQDIGPPETSWPHVISNGKSSPRFLHLNGKTQLHSTTSNLQCWTPYAKQLARQEHNPTH</sequence>